<feature type="region of interest" description="Disordered" evidence="5">
    <location>
        <begin position="88"/>
        <end position="119"/>
    </location>
</feature>
<dbReference type="Proteomes" id="UP001497516">
    <property type="component" value="Chromosome 1"/>
</dbReference>
<evidence type="ECO:0000256" key="2">
    <source>
        <dbReference type="ARBA" id="ARBA00022771"/>
    </source>
</evidence>
<dbReference type="SMART" id="SM00575">
    <property type="entry name" value="ZnF_PMZ"/>
    <property type="match status" value="1"/>
</dbReference>
<evidence type="ECO:0000256" key="3">
    <source>
        <dbReference type="ARBA" id="ARBA00022833"/>
    </source>
</evidence>
<organism evidence="7 8">
    <name type="scientific">Linum trigynum</name>
    <dbReference type="NCBI Taxonomy" id="586398"/>
    <lineage>
        <taxon>Eukaryota</taxon>
        <taxon>Viridiplantae</taxon>
        <taxon>Streptophyta</taxon>
        <taxon>Embryophyta</taxon>
        <taxon>Tracheophyta</taxon>
        <taxon>Spermatophyta</taxon>
        <taxon>Magnoliopsida</taxon>
        <taxon>eudicotyledons</taxon>
        <taxon>Gunneridae</taxon>
        <taxon>Pentapetalae</taxon>
        <taxon>rosids</taxon>
        <taxon>fabids</taxon>
        <taxon>Malpighiales</taxon>
        <taxon>Linaceae</taxon>
        <taxon>Linum</taxon>
    </lineage>
</organism>
<gene>
    <name evidence="7" type="ORF">LTRI10_LOCUS4581</name>
</gene>
<sequence length="119" mass="14270">MEYQVESYRGRYVVDLRNRTCACGRWQLSGIHCQHAIACMKMNKEESELYMADCYRVEACKRSYSFPISPLNDSNQWIHEDFLKLQSPKFPEKKRGSRQTKRRKEAWELEKTKKDKQGR</sequence>
<evidence type="ECO:0000259" key="6">
    <source>
        <dbReference type="PROSITE" id="PS50966"/>
    </source>
</evidence>
<dbReference type="InterPro" id="IPR007527">
    <property type="entry name" value="Znf_SWIM"/>
</dbReference>
<reference evidence="7 8" key="1">
    <citation type="submission" date="2024-04" db="EMBL/GenBank/DDBJ databases">
        <authorList>
            <person name="Fracassetti M."/>
        </authorList>
    </citation>
    <scope>NUCLEOTIDE SEQUENCE [LARGE SCALE GENOMIC DNA]</scope>
</reference>
<feature type="compositionally biased region" description="Basic and acidic residues" evidence="5">
    <location>
        <begin position="105"/>
        <end position="119"/>
    </location>
</feature>
<protein>
    <recommendedName>
        <fullName evidence="6">SWIM-type domain-containing protein</fullName>
    </recommendedName>
</protein>
<evidence type="ECO:0000256" key="1">
    <source>
        <dbReference type="ARBA" id="ARBA00022723"/>
    </source>
</evidence>
<keyword evidence="2 4" id="KW-0863">Zinc-finger</keyword>
<dbReference type="InterPro" id="IPR006564">
    <property type="entry name" value="Znf_PMZ"/>
</dbReference>
<dbReference type="Pfam" id="PF04434">
    <property type="entry name" value="SWIM"/>
    <property type="match status" value="1"/>
</dbReference>
<feature type="compositionally biased region" description="Basic residues" evidence="5">
    <location>
        <begin position="95"/>
        <end position="104"/>
    </location>
</feature>
<dbReference type="PROSITE" id="PS50966">
    <property type="entry name" value="ZF_SWIM"/>
    <property type="match status" value="1"/>
</dbReference>
<evidence type="ECO:0000256" key="4">
    <source>
        <dbReference type="PROSITE-ProRule" id="PRU00325"/>
    </source>
</evidence>
<evidence type="ECO:0000256" key="5">
    <source>
        <dbReference type="SAM" id="MobiDB-lite"/>
    </source>
</evidence>
<dbReference type="GO" id="GO:0008270">
    <property type="term" value="F:zinc ion binding"/>
    <property type="evidence" value="ECO:0007669"/>
    <property type="project" value="UniProtKB-KW"/>
</dbReference>
<dbReference type="AlphaFoldDB" id="A0AAV2CMD1"/>
<feature type="domain" description="SWIM-type" evidence="6">
    <location>
        <begin position="12"/>
        <end position="44"/>
    </location>
</feature>
<evidence type="ECO:0000313" key="8">
    <source>
        <dbReference type="Proteomes" id="UP001497516"/>
    </source>
</evidence>
<keyword evidence="3" id="KW-0862">Zinc</keyword>
<dbReference type="PANTHER" id="PTHR31973">
    <property type="entry name" value="POLYPROTEIN, PUTATIVE-RELATED"/>
    <property type="match status" value="1"/>
</dbReference>
<accession>A0AAV2CMD1</accession>
<dbReference type="EMBL" id="OZ034813">
    <property type="protein sequence ID" value="CAL1356915.1"/>
    <property type="molecule type" value="Genomic_DNA"/>
</dbReference>
<evidence type="ECO:0000313" key="7">
    <source>
        <dbReference type="EMBL" id="CAL1356915.1"/>
    </source>
</evidence>
<dbReference type="PANTHER" id="PTHR31973:SF187">
    <property type="entry name" value="MUTATOR TRANSPOSASE MUDRA PROTEIN"/>
    <property type="match status" value="1"/>
</dbReference>
<name>A0AAV2CMD1_9ROSI</name>
<keyword evidence="1" id="KW-0479">Metal-binding</keyword>
<keyword evidence="8" id="KW-1185">Reference proteome</keyword>
<proteinExistence type="predicted"/>